<keyword evidence="8" id="KW-1185">Reference proteome</keyword>
<dbReference type="OrthoDB" id="6412238at2759"/>
<feature type="transmembrane region" description="Helical" evidence="6">
    <location>
        <begin position="225"/>
        <end position="244"/>
    </location>
</feature>
<evidence type="ECO:0000256" key="5">
    <source>
        <dbReference type="ARBA" id="ARBA00023136"/>
    </source>
</evidence>
<evidence type="ECO:0000256" key="6">
    <source>
        <dbReference type="SAM" id="Phobius"/>
    </source>
</evidence>
<protein>
    <recommendedName>
        <fullName evidence="9">Gustatory receptor</fullName>
    </recommendedName>
</protein>
<evidence type="ECO:0000313" key="7">
    <source>
        <dbReference type="EMBL" id="GBL96950.1"/>
    </source>
</evidence>
<dbReference type="InterPro" id="IPR013604">
    <property type="entry name" value="7TM_chemorcpt"/>
</dbReference>
<feature type="transmembrane region" description="Helical" evidence="6">
    <location>
        <begin position="156"/>
        <end position="175"/>
    </location>
</feature>
<feature type="transmembrane region" description="Helical" evidence="6">
    <location>
        <begin position="25"/>
        <end position="45"/>
    </location>
</feature>
<dbReference type="AlphaFoldDB" id="A0A4Y2BXM0"/>
<dbReference type="GO" id="GO:0005886">
    <property type="term" value="C:plasma membrane"/>
    <property type="evidence" value="ECO:0007669"/>
    <property type="project" value="UniProtKB-SubCell"/>
</dbReference>
<feature type="transmembrane region" description="Helical" evidence="6">
    <location>
        <begin position="251"/>
        <end position="270"/>
    </location>
</feature>
<dbReference type="Pfam" id="PF08395">
    <property type="entry name" value="7tm_7"/>
    <property type="match status" value="1"/>
</dbReference>
<evidence type="ECO:0000256" key="3">
    <source>
        <dbReference type="ARBA" id="ARBA00022692"/>
    </source>
</evidence>
<feature type="transmembrane region" description="Helical" evidence="6">
    <location>
        <begin position="102"/>
        <end position="122"/>
    </location>
</feature>
<proteinExistence type="predicted"/>
<evidence type="ECO:0000256" key="4">
    <source>
        <dbReference type="ARBA" id="ARBA00022989"/>
    </source>
</evidence>
<dbReference type="EMBL" id="BGPR01000125">
    <property type="protein sequence ID" value="GBL96950.1"/>
    <property type="molecule type" value="Genomic_DNA"/>
</dbReference>
<feature type="transmembrane region" description="Helical" evidence="6">
    <location>
        <begin position="330"/>
        <end position="351"/>
    </location>
</feature>
<keyword evidence="4 6" id="KW-1133">Transmembrane helix</keyword>
<evidence type="ECO:0000256" key="2">
    <source>
        <dbReference type="ARBA" id="ARBA00022475"/>
    </source>
</evidence>
<organism evidence="7 8">
    <name type="scientific">Araneus ventricosus</name>
    <name type="common">Orbweaver spider</name>
    <name type="synonym">Epeira ventricosa</name>
    <dbReference type="NCBI Taxonomy" id="182803"/>
    <lineage>
        <taxon>Eukaryota</taxon>
        <taxon>Metazoa</taxon>
        <taxon>Ecdysozoa</taxon>
        <taxon>Arthropoda</taxon>
        <taxon>Chelicerata</taxon>
        <taxon>Arachnida</taxon>
        <taxon>Araneae</taxon>
        <taxon>Araneomorphae</taxon>
        <taxon>Entelegynae</taxon>
        <taxon>Araneoidea</taxon>
        <taxon>Araneidae</taxon>
        <taxon>Araneus</taxon>
    </lineage>
</organism>
<evidence type="ECO:0000256" key="1">
    <source>
        <dbReference type="ARBA" id="ARBA00004651"/>
    </source>
</evidence>
<keyword evidence="3 6" id="KW-0812">Transmembrane</keyword>
<dbReference type="Proteomes" id="UP000499080">
    <property type="component" value="Unassembled WGS sequence"/>
</dbReference>
<evidence type="ECO:0000313" key="8">
    <source>
        <dbReference type="Proteomes" id="UP000499080"/>
    </source>
</evidence>
<comment type="subcellular location">
    <subcellularLocation>
        <location evidence="1">Cell membrane</location>
        <topology evidence="1">Multi-pass membrane protein</topology>
    </subcellularLocation>
</comment>
<evidence type="ECO:0008006" key="9">
    <source>
        <dbReference type="Google" id="ProtNLM"/>
    </source>
</evidence>
<name>A0A4Y2BXM0_ARAVE</name>
<reference evidence="7 8" key="1">
    <citation type="journal article" date="2019" name="Sci. Rep.">
        <title>Orb-weaving spider Araneus ventricosus genome elucidates the spidroin gene catalogue.</title>
        <authorList>
            <person name="Kono N."/>
            <person name="Nakamura H."/>
            <person name="Ohtoshi R."/>
            <person name="Moran D.A.P."/>
            <person name="Shinohara A."/>
            <person name="Yoshida Y."/>
            <person name="Fujiwara M."/>
            <person name="Mori M."/>
            <person name="Tomita M."/>
            <person name="Arakawa K."/>
        </authorList>
    </citation>
    <scope>NUCLEOTIDE SEQUENCE [LARGE SCALE GENOMIC DNA]</scope>
</reference>
<sequence>MDTLPCPKFCGKQKLCKFVWNSPRYIFNFVLLFVLVAQIALVILMPLKKRELTCLIIIVLQISAHNFMLRSQECIRGLLKKISEILKILNSHNPRKVFQNPINAYCLLSIVSSISFIAVYLISNTRIQIHRYIRHTKDISEEYKEFCVFLLEIRNVLTVSLLLGLSVSFSGYYGFICYHTSLLLSEFSSKSINLIVKSDYETILKIYLEISQVVVSIDDFLSYPTFVNVLADIAGLFWACYVIIFDSKDDYLFYLYFVAAAFTYILWLLMVMLPAASVNKAIEVARNFVLSLPGWFPHHQNVLKKCIKMKIKHKKVSLTLWKIYKIDHSLLISSMGTLVTYGIIVGTLGAVQS</sequence>
<dbReference type="GO" id="GO:0050909">
    <property type="term" value="P:sensory perception of taste"/>
    <property type="evidence" value="ECO:0007669"/>
    <property type="project" value="InterPro"/>
</dbReference>
<accession>A0A4Y2BXM0</accession>
<keyword evidence="2" id="KW-1003">Cell membrane</keyword>
<keyword evidence="5 6" id="KW-0472">Membrane</keyword>
<gene>
    <name evidence="7" type="ORF">AVEN_182529_1</name>
</gene>
<comment type="caution">
    <text evidence="7">The sequence shown here is derived from an EMBL/GenBank/DDBJ whole genome shotgun (WGS) entry which is preliminary data.</text>
</comment>